<dbReference type="EMBL" id="JAERWL010000009">
    <property type="protein sequence ID" value="MBM9477166.1"/>
    <property type="molecule type" value="Genomic_DNA"/>
</dbReference>
<reference evidence="2" key="1">
    <citation type="submission" date="2021-01" db="EMBL/GenBank/DDBJ databases">
        <title>KCTC 19127 draft genome.</title>
        <authorList>
            <person name="An D."/>
        </authorList>
    </citation>
    <scope>NUCLEOTIDE SEQUENCE</scope>
    <source>
        <strain evidence="2">KCTC 19127</strain>
    </source>
</reference>
<protein>
    <recommendedName>
        <fullName evidence="4">Ribulose 1,5-bisphosphate carboxylase large subunit</fullName>
    </recommendedName>
</protein>
<feature type="region of interest" description="Disordered" evidence="1">
    <location>
        <begin position="204"/>
        <end position="226"/>
    </location>
</feature>
<dbReference type="AlphaFoldDB" id="A0A939C3L3"/>
<dbReference type="Proteomes" id="UP000663801">
    <property type="component" value="Unassembled WGS sequence"/>
</dbReference>
<keyword evidence="3" id="KW-1185">Reference proteome</keyword>
<gene>
    <name evidence="2" type="ORF">JL107_11970</name>
</gene>
<evidence type="ECO:0000313" key="3">
    <source>
        <dbReference type="Proteomes" id="UP000663801"/>
    </source>
</evidence>
<accession>A0A939C3L3</accession>
<organism evidence="2 3">
    <name type="scientific">Nakamurella flavida</name>
    <dbReference type="NCBI Taxonomy" id="363630"/>
    <lineage>
        <taxon>Bacteria</taxon>
        <taxon>Bacillati</taxon>
        <taxon>Actinomycetota</taxon>
        <taxon>Actinomycetes</taxon>
        <taxon>Nakamurellales</taxon>
        <taxon>Nakamurellaceae</taxon>
        <taxon>Nakamurella</taxon>
    </lineage>
</organism>
<dbReference type="RefSeq" id="WP_205257250.1">
    <property type="nucleotide sequence ID" value="NZ_BAAAPV010000001.1"/>
</dbReference>
<sequence length="226" mass="24987">MRLPIPGPNDLLKAAGKSYDAVEQAIALVPRAVALLTQAEQLIARVDSMVGEIEKTQLRARDVVIRTEAVVEEAERTALHTDLVVRRAEATVTGAETVVVRAQLITDEIGPMLDRFTPALTKLEPIVTRIADTTNEREVDAVITLVDHLPGIVDKVERDILPILDTLGTVAPDVRELLDVTREFNEILSSLPGMGRIRKRIEERQEEEDTHLAGEQVSTAPERIRD</sequence>
<evidence type="ECO:0008006" key="4">
    <source>
        <dbReference type="Google" id="ProtNLM"/>
    </source>
</evidence>
<evidence type="ECO:0000313" key="2">
    <source>
        <dbReference type="EMBL" id="MBM9477166.1"/>
    </source>
</evidence>
<name>A0A939C3L3_9ACTN</name>
<evidence type="ECO:0000256" key="1">
    <source>
        <dbReference type="SAM" id="MobiDB-lite"/>
    </source>
</evidence>
<comment type="caution">
    <text evidence="2">The sequence shown here is derived from an EMBL/GenBank/DDBJ whole genome shotgun (WGS) entry which is preliminary data.</text>
</comment>
<proteinExistence type="predicted"/>